<dbReference type="Gene3D" id="3.30.40.10">
    <property type="entry name" value="Zinc/RING finger domain, C3HC4 (zinc finger)"/>
    <property type="match status" value="1"/>
</dbReference>
<feature type="compositionally biased region" description="Polar residues" evidence="1">
    <location>
        <begin position="36"/>
        <end position="45"/>
    </location>
</feature>
<dbReference type="Proteomes" id="UP000035740">
    <property type="component" value="Unassembled WGS sequence"/>
</dbReference>
<evidence type="ECO:0000256" key="1">
    <source>
        <dbReference type="SAM" id="MobiDB-lite"/>
    </source>
</evidence>
<keyword evidence="3" id="KW-1185">Reference proteome</keyword>
<sequence length="98" mass="10704">PEFEPLSDCSEVVVIVSDDDEDAGVTEEKAEPLSKRATTIDLTAETSEDEKSISSADKHLERLSCPICLVRMKDMASSFCGHVVSSTSNIWVLPLITF</sequence>
<reference evidence="2 3" key="1">
    <citation type="journal article" date="2014" name="Nature">
        <title>The genome of the recently domesticated crop plant sugar beet (Beta vulgaris).</title>
        <authorList>
            <person name="Dohm J.C."/>
            <person name="Minoche A.E."/>
            <person name="Holtgrawe D."/>
            <person name="Capella-Gutierrez S."/>
            <person name="Zakrzewski F."/>
            <person name="Tafer H."/>
            <person name="Rupp O."/>
            <person name="Sorensen T.R."/>
            <person name="Stracke R."/>
            <person name="Reinhardt R."/>
            <person name="Goesmann A."/>
            <person name="Kraft T."/>
            <person name="Schulz B."/>
            <person name="Stadler P.F."/>
            <person name="Schmidt T."/>
            <person name="Gabaldon T."/>
            <person name="Lehrach H."/>
            <person name="Weisshaar B."/>
            <person name="Himmelbauer H."/>
        </authorList>
    </citation>
    <scope>NUCLEOTIDE SEQUENCE [LARGE SCALE GENOMIC DNA]</scope>
    <source>
        <tissue evidence="2">Taproot</tissue>
    </source>
</reference>
<name>A0A0J8AYY4_BETVV</name>
<feature type="region of interest" description="Disordered" evidence="1">
    <location>
        <begin position="19"/>
        <end position="55"/>
    </location>
</feature>
<proteinExistence type="predicted"/>
<feature type="non-terminal residue" evidence="2">
    <location>
        <position position="1"/>
    </location>
</feature>
<dbReference type="InterPro" id="IPR013083">
    <property type="entry name" value="Znf_RING/FYVE/PHD"/>
</dbReference>
<evidence type="ECO:0000313" key="2">
    <source>
        <dbReference type="EMBL" id="KMS93994.1"/>
    </source>
</evidence>
<dbReference type="Gramene" id="KMS93994">
    <property type="protein sequence ID" value="KMS93994"/>
    <property type="gene ID" value="BVRB_025860"/>
</dbReference>
<dbReference type="EMBL" id="KQ097034">
    <property type="protein sequence ID" value="KMS93994.1"/>
    <property type="molecule type" value="Genomic_DNA"/>
</dbReference>
<evidence type="ECO:0000313" key="3">
    <source>
        <dbReference type="Proteomes" id="UP000035740"/>
    </source>
</evidence>
<protein>
    <submittedName>
        <fullName evidence="2">Uncharacterized protein</fullName>
    </submittedName>
</protein>
<gene>
    <name evidence="2" type="ORF">BVRB_025860</name>
</gene>
<accession>A0A0J8AYY4</accession>
<dbReference type="AlphaFoldDB" id="A0A0J8AYY4"/>
<organism evidence="2 3">
    <name type="scientific">Beta vulgaris subsp. vulgaris</name>
    <name type="common">Beet</name>
    <dbReference type="NCBI Taxonomy" id="3555"/>
    <lineage>
        <taxon>Eukaryota</taxon>
        <taxon>Viridiplantae</taxon>
        <taxon>Streptophyta</taxon>
        <taxon>Embryophyta</taxon>
        <taxon>Tracheophyta</taxon>
        <taxon>Spermatophyta</taxon>
        <taxon>Magnoliopsida</taxon>
        <taxon>eudicotyledons</taxon>
        <taxon>Gunneridae</taxon>
        <taxon>Pentapetalae</taxon>
        <taxon>Caryophyllales</taxon>
        <taxon>Chenopodiaceae</taxon>
        <taxon>Betoideae</taxon>
        <taxon>Beta</taxon>
    </lineage>
</organism>
<dbReference type="SUPFAM" id="SSF57850">
    <property type="entry name" value="RING/U-box"/>
    <property type="match status" value="1"/>
</dbReference>